<dbReference type="EC" id="2.7.7.18" evidence="10"/>
<comment type="caution">
    <text evidence="13">The sequence shown here is derived from an EMBL/GenBank/DDBJ whole genome shotgun (WGS) entry which is preliminary data.</text>
</comment>
<dbReference type="NCBIfam" id="TIGR00125">
    <property type="entry name" value="cyt_tran_rel"/>
    <property type="match status" value="1"/>
</dbReference>
<keyword evidence="3 10" id="KW-0662">Pyridine nucleotide biosynthesis</keyword>
<dbReference type="PANTHER" id="PTHR39321">
    <property type="entry name" value="NICOTINATE-NUCLEOTIDE ADENYLYLTRANSFERASE-RELATED"/>
    <property type="match status" value="1"/>
</dbReference>
<keyword evidence="4 10" id="KW-0808">Transferase</keyword>
<dbReference type="GO" id="GO:0005524">
    <property type="term" value="F:ATP binding"/>
    <property type="evidence" value="ECO:0007669"/>
    <property type="project" value="UniProtKB-KW"/>
</dbReference>
<evidence type="ECO:0000259" key="12">
    <source>
        <dbReference type="Pfam" id="PF01467"/>
    </source>
</evidence>
<sequence length="217" mass="24817">MRPGATIPSSPTPWMSGGRRQRSAWKELKNRLGIIGGAFDPIHNGHLIIGQFVLEELKLDQIIFIPALNPPHKKPTTPYELRYEMTALAIQGNPKFIISDIEREISGITYTKVVIESLIQKKPGEYNLIIGADQYLEIDTWYEPEAIFKLVKVIVVPRPGYELTPELPFYQQIIRVNAPLIDISSTRIRELVKQGRSIRYLVPPPVAEYIEKKKLYQ</sequence>
<name>A0A660SGJ8_UNCW3</name>
<evidence type="ECO:0000313" key="14">
    <source>
        <dbReference type="Proteomes" id="UP000268469"/>
    </source>
</evidence>
<comment type="pathway">
    <text evidence="2 10">Cofactor biosynthesis; NAD(+) biosynthesis; deamido-NAD(+) from nicotinate D-ribonucleotide: step 1/1.</text>
</comment>
<organism evidence="13 14">
    <name type="scientific">candidate division WOR-3 bacterium</name>
    <dbReference type="NCBI Taxonomy" id="2052148"/>
    <lineage>
        <taxon>Bacteria</taxon>
        <taxon>Bacteria division WOR-3</taxon>
    </lineage>
</organism>
<comment type="catalytic activity">
    <reaction evidence="9 10">
        <text>nicotinate beta-D-ribonucleotide + ATP + H(+) = deamido-NAD(+) + diphosphate</text>
        <dbReference type="Rhea" id="RHEA:22860"/>
        <dbReference type="ChEBI" id="CHEBI:15378"/>
        <dbReference type="ChEBI" id="CHEBI:30616"/>
        <dbReference type="ChEBI" id="CHEBI:33019"/>
        <dbReference type="ChEBI" id="CHEBI:57502"/>
        <dbReference type="ChEBI" id="CHEBI:58437"/>
        <dbReference type="EC" id="2.7.7.18"/>
    </reaction>
</comment>
<dbReference type="Gene3D" id="3.40.50.620">
    <property type="entry name" value="HUPs"/>
    <property type="match status" value="1"/>
</dbReference>
<dbReference type="CDD" id="cd02165">
    <property type="entry name" value="NMNAT"/>
    <property type="match status" value="1"/>
</dbReference>
<proteinExistence type="inferred from homology"/>
<gene>
    <name evidence="10 13" type="primary">nadD</name>
    <name evidence="13" type="ORF">DRP53_07220</name>
</gene>
<evidence type="ECO:0000256" key="2">
    <source>
        <dbReference type="ARBA" id="ARBA00005019"/>
    </source>
</evidence>
<accession>A0A660SGJ8</accession>
<dbReference type="AlphaFoldDB" id="A0A660SGJ8"/>
<evidence type="ECO:0000256" key="3">
    <source>
        <dbReference type="ARBA" id="ARBA00022642"/>
    </source>
</evidence>
<evidence type="ECO:0000256" key="5">
    <source>
        <dbReference type="ARBA" id="ARBA00022695"/>
    </source>
</evidence>
<evidence type="ECO:0000256" key="6">
    <source>
        <dbReference type="ARBA" id="ARBA00022741"/>
    </source>
</evidence>
<feature type="region of interest" description="Disordered" evidence="11">
    <location>
        <begin position="1"/>
        <end position="20"/>
    </location>
</feature>
<keyword evidence="7 10" id="KW-0067">ATP-binding</keyword>
<protein>
    <recommendedName>
        <fullName evidence="10">Probable nicotinate-nucleotide adenylyltransferase</fullName>
        <ecNumber evidence="10">2.7.7.18</ecNumber>
    </recommendedName>
    <alternativeName>
        <fullName evidence="10">Deamido-NAD(+) diphosphorylase</fullName>
    </alternativeName>
    <alternativeName>
        <fullName evidence="10">Deamido-NAD(+) pyrophosphorylase</fullName>
    </alternativeName>
    <alternativeName>
        <fullName evidence="10">Nicotinate mononucleotide adenylyltransferase</fullName>
        <shortName evidence="10">NaMN adenylyltransferase</shortName>
    </alternativeName>
</protein>
<dbReference type="Proteomes" id="UP000268469">
    <property type="component" value="Unassembled WGS sequence"/>
</dbReference>
<dbReference type="Pfam" id="PF01467">
    <property type="entry name" value="CTP_transf_like"/>
    <property type="match status" value="1"/>
</dbReference>
<keyword evidence="8 10" id="KW-0520">NAD</keyword>
<dbReference type="EMBL" id="QNBE01000067">
    <property type="protein sequence ID" value="RKX69763.1"/>
    <property type="molecule type" value="Genomic_DNA"/>
</dbReference>
<evidence type="ECO:0000313" key="13">
    <source>
        <dbReference type="EMBL" id="RKX69763.1"/>
    </source>
</evidence>
<dbReference type="SUPFAM" id="SSF52374">
    <property type="entry name" value="Nucleotidylyl transferase"/>
    <property type="match status" value="1"/>
</dbReference>
<reference evidence="13 14" key="1">
    <citation type="submission" date="2018-06" db="EMBL/GenBank/DDBJ databases">
        <title>Extensive metabolic versatility and redundancy in microbially diverse, dynamic hydrothermal sediments.</title>
        <authorList>
            <person name="Dombrowski N."/>
            <person name="Teske A."/>
            <person name="Baker B.J."/>
        </authorList>
    </citation>
    <scope>NUCLEOTIDE SEQUENCE [LARGE SCALE GENOMIC DNA]</scope>
    <source>
        <strain evidence="13">B36_G15</strain>
    </source>
</reference>
<dbReference type="NCBIfam" id="TIGR00482">
    <property type="entry name" value="nicotinate (nicotinamide) nucleotide adenylyltransferase"/>
    <property type="match status" value="1"/>
</dbReference>
<evidence type="ECO:0000256" key="4">
    <source>
        <dbReference type="ARBA" id="ARBA00022679"/>
    </source>
</evidence>
<evidence type="ECO:0000256" key="7">
    <source>
        <dbReference type="ARBA" id="ARBA00022840"/>
    </source>
</evidence>
<evidence type="ECO:0000256" key="10">
    <source>
        <dbReference type="HAMAP-Rule" id="MF_00244"/>
    </source>
</evidence>
<dbReference type="HAMAP" id="MF_00244">
    <property type="entry name" value="NaMN_adenylyltr"/>
    <property type="match status" value="1"/>
</dbReference>
<dbReference type="InterPro" id="IPR014729">
    <property type="entry name" value="Rossmann-like_a/b/a_fold"/>
</dbReference>
<dbReference type="UniPathway" id="UPA00253">
    <property type="reaction ID" value="UER00332"/>
</dbReference>
<comment type="function">
    <text evidence="1 10">Catalyzes the reversible adenylation of nicotinate mononucleotide (NaMN) to nicotinic acid adenine dinucleotide (NaAD).</text>
</comment>
<dbReference type="GO" id="GO:0009435">
    <property type="term" value="P:NAD+ biosynthetic process"/>
    <property type="evidence" value="ECO:0007669"/>
    <property type="project" value="UniProtKB-UniRule"/>
</dbReference>
<dbReference type="NCBIfam" id="NF000840">
    <property type="entry name" value="PRK00071.1-3"/>
    <property type="match status" value="1"/>
</dbReference>
<evidence type="ECO:0000256" key="1">
    <source>
        <dbReference type="ARBA" id="ARBA00002324"/>
    </source>
</evidence>
<dbReference type="InterPro" id="IPR005248">
    <property type="entry name" value="NadD/NMNAT"/>
</dbReference>
<comment type="similarity">
    <text evidence="10">Belongs to the NadD family.</text>
</comment>
<evidence type="ECO:0000256" key="9">
    <source>
        <dbReference type="ARBA" id="ARBA00048721"/>
    </source>
</evidence>
<dbReference type="InterPro" id="IPR004821">
    <property type="entry name" value="Cyt_trans-like"/>
</dbReference>
<dbReference type="GO" id="GO:0004515">
    <property type="term" value="F:nicotinate-nucleotide adenylyltransferase activity"/>
    <property type="evidence" value="ECO:0007669"/>
    <property type="project" value="UniProtKB-UniRule"/>
</dbReference>
<feature type="domain" description="Cytidyltransferase-like" evidence="12">
    <location>
        <begin position="34"/>
        <end position="190"/>
    </location>
</feature>
<dbReference type="PANTHER" id="PTHR39321:SF3">
    <property type="entry name" value="PHOSPHOPANTETHEINE ADENYLYLTRANSFERASE"/>
    <property type="match status" value="1"/>
</dbReference>
<evidence type="ECO:0000256" key="8">
    <source>
        <dbReference type="ARBA" id="ARBA00023027"/>
    </source>
</evidence>
<keyword evidence="6 10" id="KW-0547">Nucleotide-binding</keyword>
<evidence type="ECO:0000256" key="11">
    <source>
        <dbReference type="SAM" id="MobiDB-lite"/>
    </source>
</evidence>
<keyword evidence="5 10" id="KW-0548">Nucleotidyltransferase</keyword>